<dbReference type="FunFam" id="3.30.70.270:FF:000020">
    <property type="entry name" value="Transposon Tf2-6 polyprotein-like Protein"/>
    <property type="match status" value="1"/>
</dbReference>
<organism evidence="9 10">
    <name type="scientific">Ancylostoma ceylanicum</name>
    <dbReference type="NCBI Taxonomy" id="53326"/>
    <lineage>
        <taxon>Eukaryota</taxon>
        <taxon>Metazoa</taxon>
        <taxon>Ecdysozoa</taxon>
        <taxon>Nematoda</taxon>
        <taxon>Chromadorea</taxon>
        <taxon>Rhabditida</taxon>
        <taxon>Rhabditina</taxon>
        <taxon>Rhabditomorpha</taxon>
        <taxon>Strongyloidea</taxon>
        <taxon>Ancylostomatidae</taxon>
        <taxon>Ancylostomatinae</taxon>
        <taxon>Ancylostoma</taxon>
    </lineage>
</organism>
<sequence length="566" mass="64343">MLEGNRKLGKFPKQLSEVVKKFHTTFAITDFELEHTQLLKHDIDVQGHQPIRQKTRPVPYGVRDQVANMLTDLKNRQIIKDSQSPWASPIVLVAKKDGTTRLCVDYREVNKITKKDCYPLPPIDVTLQNLQGKRWFSSLDLASGYWQVPLTEEAKEISAFTTTAGQFEFNVLPFGLTNAPSAFQRLMGRVLGDLKGPEVSVYIDDILIATKSEERHLEVLGKVLETFQRANLKVKPQKCRLMESSLEFLGQVVDKEGIKTDPEKVTNIKNYPRPGNIAQLRTFLGMAGYYRKFVLRFAQIAKPLHALTSSKFKFSWSHEHDKAFEDLKEVLVKAPVLGQPNIEKARNGTRPFIIYTDASNIGVGAVLAQEGDDGFLHLLFFASKPFTSAERNYHGTDQEALALIYSLKKFHYFIFGIHTIVRTDHAALTSLFERTHVSPRVLRWALEVQRYDLHIEHVKGAANCVADALSRGPVESQQCDTPFCAADEKVVCDWLNELRQDPDFETVVKAVENQREEEVRLPKYNRRLSSIDFTIDNGQLKLLAEDGSLIPVVQRICRHELQEKTA</sequence>
<dbReference type="GO" id="GO:0003964">
    <property type="term" value="F:RNA-directed DNA polymerase activity"/>
    <property type="evidence" value="ECO:0007669"/>
    <property type="project" value="UniProtKB-KW"/>
</dbReference>
<evidence type="ECO:0000256" key="6">
    <source>
        <dbReference type="ARBA" id="ARBA00022801"/>
    </source>
</evidence>
<keyword evidence="2" id="KW-0808">Transferase</keyword>
<dbReference type="InterPro" id="IPR041373">
    <property type="entry name" value="RT_RNaseH"/>
</dbReference>
<evidence type="ECO:0000256" key="5">
    <source>
        <dbReference type="ARBA" id="ARBA00022759"/>
    </source>
</evidence>
<dbReference type="InterPro" id="IPR000477">
    <property type="entry name" value="RT_dom"/>
</dbReference>
<dbReference type="Gene3D" id="3.10.10.10">
    <property type="entry name" value="HIV Type 1 Reverse Transcriptase, subunit A, domain 1"/>
    <property type="match status" value="1"/>
</dbReference>
<name>A0A016S8L3_9BILA</name>
<dbReference type="OrthoDB" id="5920491at2759"/>
<evidence type="ECO:0000256" key="1">
    <source>
        <dbReference type="ARBA" id="ARBA00012493"/>
    </source>
</evidence>
<feature type="domain" description="Reverse transcriptase" evidence="8">
    <location>
        <begin position="74"/>
        <end position="253"/>
    </location>
</feature>
<evidence type="ECO:0000259" key="8">
    <source>
        <dbReference type="PROSITE" id="PS50878"/>
    </source>
</evidence>
<keyword evidence="10" id="KW-1185">Reference proteome</keyword>
<dbReference type="GO" id="GO:0004519">
    <property type="term" value="F:endonuclease activity"/>
    <property type="evidence" value="ECO:0007669"/>
    <property type="project" value="UniProtKB-KW"/>
</dbReference>
<dbReference type="GO" id="GO:0016787">
    <property type="term" value="F:hydrolase activity"/>
    <property type="evidence" value="ECO:0007669"/>
    <property type="project" value="UniProtKB-KW"/>
</dbReference>
<dbReference type="FunFam" id="3.10.20.370:FF:000001">
    <property type="entry name" value="Retrovirus-related Pol polyprotein from transposon 17.6-like protein"/>
    <property type="match status" value="1"/>
</dbReference>
<dbReference type="AlphaFoldDB" id="A0A016S8L3"/>
<dbReference type="Proteomes" id="UP000024635">
    <property type="component" value="Unassembled WGS sequence"/>
</dbReference>
<keyword evidence="6" id="KW-0378">Hydrolase</keyword>
<comment type="caution">
    <text evidence="9">The sequence shown here is derived from an EMBL/GenBank/DDBJ whole genome shotgun (WGS) entry which is preliminary data.</text>
</comment>
<dbReference type="PROSITE" id="PS50878">
    <property type="entry name" value="RT_POL"/>
    <property type="match status" value="1"/>
</dbReference>
<dbReference type="EMBL" id="JARK01001612">
    <property type="protein sequence ID" value="EYB86579.1"/>
    <property type="molecule type" value="Genomic_DNA"/>
</dbReference>
<evidence type="ECO:0000256" key="3">
    <source>
        <dbReference type="ARBA" id="ARBA00022695"/>
    </source>
</evidence>
<dbReference type="Pfam" id="PF17917">
    <property type="entry name" value="RT_RNaseH"/>
    <property type="match status" value="1"/>
</dbReference>
<proteinExistence type="predicted"/>
<dbReference type="PANTHER" id="PTHR37984">
    <property type="entry name" value="PROTEIN CBG26694"/>
    <property type="match status" value="1"/>
</dbReference>
<dbReference type="EC" id="2.7.7.49" evidence="1"/>
<dbReference type="SUPFAM" id="SSF56672">
    <property type="entry name" value="DNA/RNA polymerases"/>
    <property type="match status" value="1"/>
</dbReference>
<evidence type="ECO:0000256" key="7">
    <source>
        <dbReference type="ARBA" id="ARBA00022918"/>
    </source>
</evidence>
<reference evidence="10" key="1">
    <citation type="journal article" date="2015" name="Nat. Genet.">
        <title>The genome and transcriptome of the zoonotic hookworm Ancylostoma ceylanicum identify infection-specific gene families.</title>
        <authorList>
            <person name="Schwarz E.M."/>
            <person name="Hu Y."/>
            <person name="Antoshechkin I."/>
            <person name="Miller M.M."/>
            <person name="Sternberg P.W."/>
            <person name="Aroian R.V."/>
        </authorList>
    </citation>
    <scope>NUCLEOTIDE SEQUENCE</scope>
    <source>
        <strain evidence="10">HY135</strain>
    </source>
</reference>
<keyword evidence="7" id="KW-0695">RNA-directed DNA polymerase</keyword>
<dbReference type="CDD" id="cd09274">
    <property type="entry name" value="RNase_HI_RT_Ty3"/>
    <property type="match status" value="1"/>
</dbReference>
<keyword evidence="3" id="KW-0548">Nucleotidyltransferase</keyword>
<evidence type="ECO:0000313" key="9">
    <source>
        <dbReference type="EMBL" id="EYB86579.1"/>
    </source>
</evidence>
<dbReference type="InterPro" id="IPR043128">
    <property type="entry name" value="Rev_trsase/Diguanyl_cyclase"/>
</dbReference>
<dbReference type="STRING" id="53326.A0A016S8L3"/>
<dbReference type="PANTHER" id="PTHR37984:SF5">
    <property type="entry name" value="PROTEIN NYNRIN-LIKE"/>
    <property type="match status" value="1"/>
</dbReference>
<protein>
    <recommendedName>
        <fullName evidence="1">RNA-directed DNA polymerase</fullName>
        <ecNumber evidence="1">2.7.7.49</ecNumber>
    </recommendedName>
</protein>
<evidence type="ECO:0000256" key="4">
    <source>
        <dbReference type="ARBA" id="ARBA00022722"/>
    </source>
</evidence>
<dbReference type="Pfam" id="PF00078">
    <property type="entry name" value="RVT_1"/>
    <property type="match status" value="1"/>
</dbReference>
<keyword evidence="5" id="KW-0255">Endonuclease</keyword>
<dbReference type="Gene3D" id="3.30.70.270">
    <property type="match status" value="2"/>
</dbReference>
<keyword evidence="4" id="KW-0540">Nuclease</keyword>
<evidence type="ECO:0000313" key="10">
    <source>
        <dbReference type="Proteomes" id="UP000024635"/>
    </source>
</evidence>
<dbReference type="InterPro" id="IPR050951">
    <property type="entry name" value="Retrovirus_Pol_polyprotein"/>
</dbReference>
<dbReference type="CDD" id="cd01647">
    <property type="entry name" value="RT_LTR"/>
    <property type="match status" value="1"/>
</dbReference>
<gene>
    <name evidence="9" type="primary">Acey_s0276.g1080</name>
    <name evidence="9" type="ORF">Y032_0276g1080</name>
</gene>
<dbReference type="InterPro" id="IPR043502">
    <property type="entry name" value="DNA/RNA_pol_sf"/>
</dbReference>
<accession>A0A016S8L3</accession>
<evidence type="ECO:0000256" key="2">
    <source>
        <dbReference type="ARBA" id="ARBA00022679"/>
    </source>
</evidence>